<dbReference type="EMBL" id="JAGIOO010000001">
    <property type="protein sequence ID" value="MBP2475583.1"/>
    <property type="molecule type" value="Genomic_DNA"/>
</dbReference>
<comment type="caution">
    <text evidence="1">The sequence shown here is derived from an EMBL/GenBank/DDBJ whole genome shotgun (WGS) entry which is preliminary data.</text>
</comment>
<gene>
    <name evidence="1" type="ORF">JOF53_004455</name>
</gene>
<name>A0ABS5AG73_9PSEU</name>
<dbReference type="Proteomes" id="UP001519363">
    <property type="component" value="Unassembled WGS sequence"/>
</dbReference>
<reference evidence="1 2" key="1">
    <citation type="submission" date="2021-03" db="EMBL/GenBank/DDBJ databases">
        <title>Sequencing the genomes of 1000 actinobacteria strains.</title>
        <authorList>
            <person name="Klenk H.-P."/>
        </authorList>
    </citation>
    <scope>NUCLEOTIDE SEQUENCE [LARGE SCALE GENOMIC DNA]</scope>
    <source>
        <strain evidence="1 2">DSM 44580</strain>
    </source>
</reference>
<evidence type="ECO:0000313" key="1">
    <source>
        <dbReference type="EMBL" id="MBP2475583.1"/>
    </source>
</evidence>
<dbReference type="RefSeq" id="WP_086781834.1">
    <property type="nucleotide sequence ID" value="NZ_JAGIOO010000001.1"/>
</dbReference>
<proteinExistence type="predicted"/>
<organism evidence="1 2">
    <name type="scientific">Crossiella equi</name>
    <dbReference type="NCBI Taxonomy" id="130796"/>
    <lineage>
        <taxon>Bacteria</taxon>
        <taxon>Bacillati</taxon>
        <taxon>Actinomycetota</taxon>
        <taxon>Actinomycetes</taxon>
        <taxon>Pseudonocardiales</taxon>
        <taxon>Pseudonocardiaceae</taxon>
        <taxon>Crossiella</taxon>
    </lineage>
</organism>
<protein>
    <recommendedName>
        <fullName evidence="3">SseB protein N-terminal domain-containing protein</fullName>
    </recommendedName>
</protein>
<evidence type="ECO:0008006" key="3">
    <source>
        <dbReference type="Google" id="ProtNLM"/>
    </source>
</evidence>
<evidence type="ECO:0000313" key="2">
    <source>
        <dbReference type="Proteomes" id="UP001519363"/>
    </source>
</evidence>
<keyword evidence="2" id="KW-1185">Reference proteome</keyword>
<accession>A0ABS5AG73</accession>
<sequence>MTDNAALAAILDRRDAAGTEQLLGALVSGGVFVPTQANGSVMFLRGEDGEPVLPGYVSEVCCAELLPEAAAAVHCDALRLADIVAKTEVATLALFSRQGSARVPVPLLLRAMREQGRDAEGELIELSRSAHPAAVELRYAISEHIREFPAVRAVWIAHARWPDTGVESLLLHVAVDEEPKPSRSAKRLMALLLDGEEVLGEGDPAVSVVALNTRTHAEVIADLETRGLDTVRHDPATGQVEVISQEYDQAPAPAKKRWWQRRSR</sequence>